<comment type="caution">
    <text evidence="1">The sequence shown here is derived from an EMBL/GenBank/DDBJ whole genome shotgun (WGS) entry which is preliminary data.</text>
</comment>
<dbReference type="EMBL" id="JARBJD010000014">
    <property type="protein sequence ID" value="KAK2961797.1"/>
    <property type="molecule type" value="Genomic_DNA"/>
</dbReference>
<reference evidence="1 2" key="1">
    <citation type="journal article" date="2022" name="bioRxiv">
        <title>Genomics of Preaxostyla Flagellates Illuminates Evolutionary Transitions and the Path Towards Mitochondrial Loss.</title>
        <authorList>
            <person name="Novak L.V.F."/>
            <person name="Treitli S.C."/>
            <person name="Pyrih J."/>
            <person name="Halakuc P."/>
            <person name="Pipaliya S.V."/>
            <person name="Vacek V."/>
            <person name="Brzon O."/>
            <person name="Soukal P."/>
            <person name="Eme L."/>
            <person name="Dacks J.B."/>
            <person name="Karnkowska A."/>
            <person name="Elias M."/>
            <person name="Hampl V."/>
        </authorList>
    </citation>
    <scope>NUCLEOTIDE SEQUENCE [LARGE SCALE GENOMIC DNA]</scope>
    <source>
        <strain evidence="1">NAU3</strain>
        <tissue evidence="1">Gut</tissue>
    </source>
</reference>
<dbReference type="Proteomes" id="UP001281761">
    <property type="component" value="Unassembled WGS sequence"/>
</dbReference>
<protein>
    <submittedName>
        <fullName evidence="1">Uncharacterized protein</fullName>
    </submittedName>
</protein>
<gene>
    <name evidence="1" type="ORF">BLNAU_3234</name>
</gene>
<evidence type="ECO:0000313" key="1">
    <source>
        <dbReference type="EMBL" id="KAK2961797.1"/>
    </source>
</evidence>
<name>A0ABQ9YDF0_9EUKA</name>
<proteinExistence type="predicted"/>
<organism evidence="1 2">
    <name type="scientific">Blattamonas nauphoetae</name>
    <dbReference type="NCBI Taxonomy" id="2049346"/>
    <lineage>
        <taxon>Eukaryota</taxon>
        <taxon>Metamonada</taxon>
        <taxon>Preaxostyla</taxon>
        <taxon>Oxymonadida</taxon>
        <taxon>Blattamonas</taxon>
    </lineage>
</organism>
<keyword evidence="2" id="KW-1185">Reference proteome</keyword>
<evidence type="ECO:0000313" key="2">
    <source>
        <dbReference type="Proteomes" id="UP001281761"/>
    </source>
</evidence>
<sequence>MDKSDEIKDWNIGLVMRDDSFKSDLIEPRIVRLSFFSFHWTTSLFCIELSCCRTPHPPHPRTTLRRVVVVVGVSESINDMNSGGSLLCHNTSFAQCHPPSRSAPNPDDPDTDSRVSQHFTKNTPIIRNDSTNHVFILCTFTDFPNKTSIYNYRIDINLRIDRCSFQRGTGHREGCVYWYMQDRNPNEFSLTASSFVDQSTDGNGGSVFLWKVNIITIADCTFVNSSAKSIAGAVYVDRGAKNEVHLARCLFHKCRQTGPLGDEIGDFYERWLVGSRMLIGERIEQSDGG</sequence>
<accession>A0ABQ9YDF0</accession>